<feature type="repeat" description="PPR" evidence="2">
    <location>
        <begin position="450"/>
        <end position="484"/>
    </location>
</feature>
<evidence type="ECO:0000256" key="1">
    <source>
        <dbReference type="ARBA" id="ARBA00022737"/>
    </source>
</evidence>
<evidence type="ECO:0008006" key="6">
    <source>
        <dbReference type="Google" id="ProtNLM"/>
    </source>
</evidence>
<dbReference type="Gene3D" id="1.25.40.10">
    <property type="entry name" value="Tetratricopeptide repeat domain"/>
    <property type="match status" value="3"/>
</dbReference>
<name>A0A074XBJ8_AURPU</name>
<feature type="compositionally biased region" description="Polar residues" evidence="3">
    <location>
        <begin position="99"/>
        <end position="124"/>
    </location>
</feature>
<reference evidence="4 5" key="1">
    <citation type="journal article" date="2014" name="BMC Genomics">
        <title>Genome sequencing of four Aureobasidium pullulans varieties: biotechnological potential, stress tolerance, and description of new species.</title>
        <authorList>
            <person name="Gostin Ar C."/>
            <person name="Ohm R.A."/>
            <person name="Kogej T."/>
            <person name="Sonjak S."/>
            <person name="Turk M."/>
            <person name="Zajc J."/>
            <person name="Zalar P."/>
            <person name="Grube M."/>
            <person name="Sun H."/>
            <person name="Han J."/>
            <person name="Sharma A."/>
            <person name="Chiniquy J."/>
            <person name="Ngan C.Y."/>
            <person name="Lipzen A."/>
            <person name="Barry K."/>
            <person name="Grigoriev I.V."/>
            <person name="Gunde-Cimerman N."/>
        </authorList>
    </citation>
    <scope>NUCLEOTIDE SEQUENCE [LARGE SCALE GENOMIC DNA]</scope>
    <source>
        <strain evidence="4 5">EXF-150</strain>
    </source>
</reference>
<dbReference type="InterPro" id="IPR002885">
    <property type="entry name" value="PPR_rpt"/>
</dbReference>
<evidence type="ECO:0000256" key="2">
    <source>
        <dbReference type="PROSITE-ProRule" id="PRU00708"/>
    </source>
</evidence>
<accession>A0A074XBJ8</accession>
<dbReference type="Proteomes" id="UP000030706">
    <property type="component" value="Unassembled WGS sequence"/>
</dbReference>
<dbReference type="OrthoDB" id="185373at2759"/>
<dbReference type="Pfam" id="PF01535">
    <property type="entry name" value="PPR"/>
    <property type="match status" value="2"/>
</dbReference>
<dbReference type="PANTHER" id="PTHR47939">
    <property type="entry name" value="MEMBRANE-ASSOCIATED SALT-INDUCIBLE PROTEIN-LIKE"/>
    <property type="match status" value="1"/>
</dbReference>
<dbReference type="Pfam" id="PF13041">
    <property type="entry name" value="PPR_2"/>
    <property type="match status" value="1"/>
</dbReference>
<evidence type="ECO:0000313" key="5">
    <source>
        <dbReference type="Proteomes" id="UP000030706"/>
    </source>
</evidence>
<feature type="repeat" description="PPR" evidence="2">
    <location>
        <begin position="762"/>
        <end position="796"/>
    </location>
</feature>
<feature type="region of interest" description="Disordered" evidence="3">
    <location>
        <begin position="54"/>
        <end position="127"/>
    </location>
</feature>
<dbReference type="GeneID" id="40750928"/>
<dbReference type="InterPro" id="IPR050667">
    <property type="entry name" value="PPR-containing_protein"/>
</dbReference>
<gene>
    <name evidence="4" type="ORF">M438DRAFT_375912</name>
</gene>
<feature type="repeat" description="PPR" evidence="2">
    <location>
        <begin position="609"/>
        <end position="643"/>
    </location>
</feature>
<sequence length="878" mass="98051">MQSFTVHMSSTYVCSQCCRTTARRAVRLVRQQPCSSHPQLRRASSYHLDDLVSELPRSTRYSRPRPKPATTTPTRPESLYDYVAAKTTPQPARRPRNTPAPSNTVPDAQHASSSIHSSPRTNSKPDAHLVSYTSNLQELVSKKDANAAWSYFCAHYTAPDCSALDPACLPFIDVPKHKSRLVYTELLSLMTRHWIQQLESLGSPENIASPSPCDVLQAFDRLAISSPSITSSLAFSLAIHLQLAAAKGLDVLHDPTTKPVLVQLIELWPLCFFPRWETKDHKAFQSRCAALVRAPTQKPSGLVISLLLVQDLLCRAKSFPPDLEQYRLHLRALSRTTPFAQFSGAAVRHIEMRLKSESPDDALGSAQLTAKLCNLRSASVLVNVPANATLKDQNRPVAPETVEQKTKRLVAYVSHAADKQNLDNLERLWTEAQDLFADEESRITDNAPSTLRLYEAFLSAFFQLRRPQSGLQVWNSMLNSGFEPTVRTWNIMMKSCHISRDINIMESMWQRMRNSGLQPDVVSWSTRIYGHLRVGDIRQGMSALDEMGREWFASQNKRNPKSAATNITAEIPAPNIAILNTAVSALRGSRAHHIPNVLAWSRSFNIEADVDTYNMLLAVALNGGQAADAASILKRMAASNIEPNSSTFTILVNSMLSTTMLNDLTKVEQEAKIMGLISSFEECGLKVDVQGYALLIDRMLKEHENLAAAQSVLGHMMARGVQCTPHIYTILMTHYFDANPPALFAADALWNDIQKTKGHTLDVIFYDRMVEGFARHGDVGRTMAFLNRMSKEGKRPGWLAMMAVVQCLARNNEWDRVAQIVIDCHKQEGLLSVGLRGKKGQKDFWYYVGKLADNELYDSEHGKEIFAIVEAQREALGM</sequence>
<evidence type="ECO:0000313" key="4">
    <source>
        <dbReference type="EMBL" id="KEQ82895.1"/>
    </source>
</evidence>
<feature type="repeat" description="PPR" evidence="2">
    <location>
        <begin position="485"/>
        <end position="519"/>
    </location>
</feature>
<dbReference type="InterPro" id="IPR011990">
    <property type="entry name" value="TPR-like_helical_dom_sf"/>
</dbReference>
<dbReference type="EMBL" id="KL584986">
    <property type="protein sequence ID" value="KEQ82895.1"/>
    <property type="molecule type" value="Genomic_DNA"/>
</dbReference>
<organism evidence="4 5">
    <name type="scientific">Aureobasidium pullulans EXF-150</name>
    <dbReference type="NCBI Taxonomy" id="1043002"/>
    <lineage>
        <taxon>Eukaryota</taxon>
        <taxon>Fungi</taxon>
        <taxon>Dikarya</taxon>
        <taxon>Ascomycota</taxon>
        <taxon>Pezizomycotina</taxon>
        <taxon>Dothideomycetes</taxon>
        <taxon>Dothideomycetidae</taxon>
        <taxon>Dothideales</taxon>
        <taxon>Saccotheciaceae</taxon>
        <taxon>Aureobasidium</taxon>
    </lineage>
</organism>
<dbReference type="PANTHER" id="PTHR47939:SF13">
    <property type="entry name" value="OS03G0201400 PROTEIN"/>
    <property type="match status" value="1"/>
</dbReference>
<proteinExistence type="predicted"/>
<dbReference type="NCBIfam" id="TIGR00756">
    <property type="entry name" value="PPR"/>
    <property type="match status" value="2"/>
</dbReference>
<dbReference type="STRING" id="1043002.A0A074XBJ8"/>
<dbReference type="PROSITE" id="PS51375">
    <property type="entry name" value="PPR"/>
    <property type="match status" value="4"/>
</dbReference>
<protein>
    <recommendedName>
        <fullName evidence="6">Pentacotripeptide-repeat region of PRORP domain-containing protein</fullName>
    </recommendedName>
</protein>
<dbReference type="AlphaFoldDB" id="A0A074XBJ8"/>
<dbReference type="RefSeq" id="XP_029759082.1">
    <property type="nucleotide sequence ID" value="XM_029908622.1"/>
</dbReference>
<evidence type="ECO:0000256" key="3">
    <source>
        <dbReference type="SAM" id="MobiDB-lite"/>
    </source>
</evidence>
<keyword evidence="1" id="KW-0677">Repeat</keyword>
<dbReference type="HOGENOM" id="CLU_327598_0_0_1"/>
<keyword evidence="5" id="KW-1185">Reference proteome</keyword>